<dbReference type="Proteomes" id="UP000234473">
    <property type="component" value="Unassembled WGS sequence"/>
</dbReference>
<keyword evidence="1" id="KW-0812">Transmembrane</keyword>
<comment type="caution">
    <text evidence="2">The sequence shown here is derived from an EMBL/GenBank/DDBJ whole genome shotgun (WGS) entry which is preliminary data.</text>
</comment>
<protein>
    <submittedName>
        <fullName evidence="2">PepSY domain-containing protein</fullName>
    </submittedName>
</protein>
<proteinExistence type="predicted"/>
<feature type="transmembrane region" description="Helical" evidence="1">
    <location>
        <begin position="132"/>
        <end position="153"/>
    </location>
</feature>
<reference evidence="2 3" key="1">
    <citation type="submission" date="2017-11" db="EMBL/GenBank/DDBJ databases">
        <authorList>
            <person name="Han C.G."/>
        </authorList>
    </citation>
    <scope>NUCLEOTIDE SEQUENCE [LARGE SCALE GENOMIC DNA]</scope>
    <source>
        <strain evidence="2 3">A5</strain>
    </source>
</reference>
<dbReference type="PANTHER" id="PTHR34219">
    <property type="entry name" value="IRON-REGULATED INNER MEMBRANE PROTEIN-RELATED"/>
    <property type="match status" value="1"/>
</dbReference>
<keyword evidence="1" id="KW-1133">Transmembrane helix</keyword>
<sequence length="173" mass="19159">AQIAVAEEATQGNLRLLAVRPAPAMGETTRIMFVDPSLGESESRAIFVDPISLRVKGDMTVYGTSGILPLRQWIDYAHRSLLLGDSGRLYSELAASWMWVAALGGIALWAMTRPKRRINNVLQNHRRLHVTLGWGLLLGMLLFSATGLTWSQWAGGNVDKMRAAFGWWTPQVN</sequence>
<gene>
    <name evidence="2" type="ORF">CWM98_38025</name>
</gene>
<name>A0A2N5A2U2_KLEVA</name>
<dbReference type="EMBL" id="PICB01003342">
    <property type="protein sequence ID" value="PLP34731.1"/>
    <property type="molecule type" value="Genomic_DNA"/>
</dbReference>
<evidence type="ECO:0000313" key="2">
    <source>
        <dbReference type="EMBL" id="PLP34731.1"/>
    </source>
</evidence>
<dbReference type="AlphaFoldDB" id="A0A2N5A2U2"/>
<evidence type="ECO:0000256" key="1">
    <source>
        <dbReference type="SAM" id="Phobius"/>
    </source>
</evidence>
<organism evidence="2 3">
    <name type="scientific">Klebsiella variicola</name>
    <dbReference type="NCBI Taxonomy" id="244366"/>
    <lineage>
        <taxon>Bacteria</taxon>
        <taxon>Pseudomonadati</taxon>
        <taxon>Pseudomonadota</taxon>
        <taxon>Gammaproteobacteria</taxon>
        <taxon>Enterobacterales</taxon>
        <taxon>Enterobacteriaceae</taxon>
        <taxon>Klebsiella/Raoultella group</taxon>
        <taxon>Klebsiella</taxon>
        <taxon>Klebsiella pneumoniae complex</taxon>
    </lineage>
</organism>
<feature type="transmembrane region" description="Helical" evidence="1">
    <location>
        <begin position="89"/>
        <end position="111"/>
    </location>
</feature>
<evidence type="ECO:0000313" key="3">
    <source>
        <dbReference type="Proteomes" id="UP000234473"/>
    </source>
</evidence>
<dbReference type="InterPro" id="IPR005625">
    <property type="entry name" value="PepSY-ass_TM"/>
</dbReference>
<feature type="non-terminal residue" evidence="2">
    <location>
        <position position="173"/>
    </location>
</feature>
<reference evidence="2 3" key="2">
    <citation type="submission" date="2018-01" db="EMBL/GenBank/DDBJ databases">
        <title>Genomic study of Klebsiella pneumoniae.</title>
        <authorList>
            <person name="Yang Y."/>
            <person name="Bicalho R."/>
        </authorList>
    </citation>
    <scope>NUCLEOTIDE SEQUENCE [LARGE SCALE GENOMIC DNA]</scope>
    <source>
        <strain evidence="2 3">A5</strain>
    </source>
</reference>
<dbReference type="Pfam" id="PF03929">
    <property type="entry name" value="PepSY_TM"/>
    <property type="match status" value="1"/>
</dbReference>
<accession>A0A2N5A2U2</accession>
<feature type="non-terminal residue" evidence="2">
    <location>
        <position position="1"/>
    </location>
</feature>
<keyword evidence="1" id="KW-0472">Membrane</keyword>
<dbReference type="PANTHER" id="PTHR34219:SF1">
    <property type="entry name" value="PEPSY DOMAIN-CONTAINING PROTEIN"/>
    <property type="match status" value="1"/>
</dbReference>